<dbReference type="EMBL" id="JACAGB010000002">
    <property type="protein sequence ID" value="KAF6382484.1"/>
    <property type="molecule type" value="Genomic_DNA"/>
</dbReference>
<keyword evidence="3" id="KW-1185">Reference proteome</keyword>
<feature type="region of interest" description="Disordered" evidence="1">
    <location>
        <begin position="17"/>
        <end position="126"/>
    </location>
</feature>
<dbReference type="AlphaFoldDB" id="A0A7J8A7S3"/>
<organism evidence="2 3">
    <name type="scientific">Pipistrellus kuhlii</name>
    <name type="common">Kuhl's pipistrelle</name>
    <dbReference type="NCBI Taxonomy" id="59472"/>
    <lineage>
        <taxon>Eukaryota</taxon>
        <taxon>Metazoa</taxon>
        <taxon>Chordata</taxon>
        <taxon>Craniata</taxon>
        <taxon>Vertebrata</taxon>
        <taxon>Euteleostomi</taxon>
        <taxon>Mammalia</taxon>
        <taxon>Eutheria</taxon>
        <taxon>Laurasiatheria</taxon>
        <taxon>Chiroptera</taxon>
        <taxon>Yangochiroptera</taxon>
        <taxon>Vespertilionidae</taxon>
        <taxon>Pipistrellus</taxon>
    </lineage>
</organism>
<evidence type="ECO:0000313" key="3">
    <source>
        <dbReference type="Proteomes" id="UP000558488"/>
    </source>
</evidence>
<sequence>MQINPTKIVVNLHMLRKGGVKTEDSIEGKGRESRKQGSCGRERAGRTSSGQWQSVVWQWKGKCGVGGRDGKREGKAPSSSRRESSGGRGGSRESVAGRGRGQRGGGGRREAYWKPCSCRNLPAMSP</sequence>
<reference evidence="2 3" key="1">
    <citation type="journal article" date="2020" name="Nature">
        <title>Six reference-quality genomes reveal evolution of bat adaptations.</title>
        <authorList>
            <person name="Jebb D."/>
            <person name="Huang Z."/>
            <person name="Pippel M."/>
            <person name="Hughes G.M."/>
            <person name="Lavrichenko K."/>
            <person name="Devanna P."/>
            <person name="Winkler S."/>
            <person name="Jermiin L.S."/>
            <person name="Skirmuntt E.C."/>
            <person name="Katzourakis A."/>
            <person name="Burkitt-Gray L."/>
            <person name="Ray D.A."/>
            <person name="Sullivan K.A.M."/>
            <person name="Roscito J.G."/>
            <person name="Kirilenko B.M."/>
            <person name="Davalos L.M."/>
            <person name="Corthals A.P."/>
            <person name="Power M.L."/>
            <person name="Jones G."/>
            <person name="Ransome R.D."/>
            <person name="Dechmann D.K.N."/>
            <person name="Locatelli A.G."/>
            <person name="Puechmaille S.J."/>
            <person name="Fedrigo O."/>
            <person name="Jarvis E.D."/>
            <person name="Hiller M."/>
            <person name="Vernes S.C."/>
            <person name="Myers E.W."/>
            <person name="Teeling E.C."/>
        </authorList>
    </citation>
    <scope>NUCLEOTIDE SEQUENCE [LARGE SCALE GENOMIC DNA]</scope>
    <source>
        <strain evidence="2">MPipKuh1</strain>
        <tissue evidence="2">Flight muscle</tissue>
    </source>
</reference>
<gene>
    <name evidence="2" type="ORF">mPipKuh1_008850</name>
</gene>
<feature type="compositionally biased region" description="Basic and acidic residues" evidence="1">
    <location>
        <begin position="20"/>
        <end position="45"/>
    </location>
</feature>
<feature type="compositionally biased region" description="Polar residues" evidence="1">
    <location>
        <begin position="46"/>
        <end position="56"/>
    </location>
</feature>
<proteinExistence type="predicted"/>
<evidence type="ECO:0000313" key="2">
    <source>
        <dbReference type="EMBL" id="KAF6382484.1"/>
    </source>
</evidence>
<protein>
    <submittedName>
        <fullName evidence="2">Uncharacterized protein</fullName>
    </submittedName>
</protein>
<evidence type="ECO:0000256" key="1">
    <source>
        <dbReference type="SAM" id="MobiDB-lite"/>
    </source>
</evidence>
<accession>A0A7J8A7S3</accession>
<name>A0A7J8A7S3_PIPKU</name>
<comment type="caution">
    <text evidence="2">The sequence shown here is derived from an EMBL/GenBank/DDBJ whole genome shotgun (WGS) entry which is preliminary data.</text>
</comment>
<dbReference type="Proteomes" id="UP000558488">
    <property type="component" value="Unassembled WGS sequence"/>
</dbReference>
<feature type="compositionally biased region" description="Basic and acidic residues" evidence="1">
    <location>
        <begin position="68"/>
        <end position="85"/>
    </location>
</feature>